<organism evidence="2 3">
    <name type="scientific">Rhizocola hellebori</name>
    <dbReference type="NCBI Taxonomy" id="1392758"/>
    <lineage>
        <taxon>Bacteria</taxon>
        <taxon>Bacillati</taxon>
        <taxon>Actinomycetota</taxon>
        <taxon>Actinomycetes</taxon>
        <taxon>Micromonosporales</taxon>
        <taxon>Micromonosporaceae</taxon>
        <taxon>Rhizocola</taxon>
    </lineage>
</organism>
<dbReference type="AlphaFoldDB" id="A0A8J3VKE2"/>
<feature type="transmembrane region" description="Helical" evidence="1">
    <location>
        <begin position="210"/>
        <end position="229"/>
    </location>
</feature>
<sequence>MSSHAGVGFIGSDPHRVEQLGAALLAGAELLDDVRSQLTSLLYHSTWEGRDSVEAREDWSSSSAPALGITAELLRTMSQVAYANARQQVETSLGDGSGVIGHGTGSGHGHQEGGHDGHDRGLFGLLGPLHILVDLGEIGIHVMREVPPWLKMGGKLLGPIGLGISALDFYDYFMKGDTGGAVLSAASFIVGGIGVGLTVAAAIASAPVSVPAIVLLSVAGVGLAFAAEFPSAREWVGDRWDDMMEFGGDVVEFSGGVINELATDAHAAWDATAEFTGNVVEGVVDGAQNLASGAVDFGKGVYDFVF</sequence>
<protein>
    <recommendedName>
        <fullName evidence="4">WXG100 family type VII secretion target</fullName>
    </recommendedName>
</protein>
<evidence type="ECO:0000313" key="3">
    <source>
        <dbReference type="Proteomes" id="UP000612899"/>
    </source>
</evidence>
<proteinExistence type="predicted"/>
<keyword evidence="1" id="KW-0472">Membrane</keyword>
<evidence type="ECO:0000256" key="1">
    <source>
        <dbReference type="SAM" id="Phobius"/>
    </source>
</evidence>
<evidence type="ECO:0000313" key="2">
    <source>
        <dbReference type="EMBL" id="GIH09447.1"/>
    </source>
</evidence>
<keyword evidence="3" id="KW-1185">Reference proteome</keyword>
<dbReference type="Proteomes" id="UP000612899">
    <property type="component" value="Unassembled WGS sequence"/>
</dbReference>
<feature type="transmembrane region" description="Helical" evidence="1">
    <location>
        <begin position="181"/>
        <end position="204"/>
    </location>
</feature>
<accession>A0A8J3VKE2</accession>
<comment type="caution">
    <text evidence="2">The sequence shown here is derived from an EMBL/GenBank/DDBJ whole genome shotgun (WGS) entry which is preliminary data.</text>
</comment>
<dbReference type="RefSeq" id="WP_203913183.1">
    <property type="nucleotide sequence ID" value="NZ_BONY01000068.1"/>
</dbReference>
<reference evidence="2" key="1">
    <citation type="submission" date="2021-01" db="EMBL/GenBank/DDBJ databases">
        <title>Whole genome shotgun sequence of Rhizocola hellebori NBRC 109834.</title>
        <authorList>
            <person name="Komaki H."/>
            <person name="Tamura T."/>
        </authorList>
    </citation>
    <scope>NUCLEOTIDE SEQUENCE</scope>
    <source>
        <strain evidence="2">NBRC 109834</strain>
    </source>
</reference>
<gene>
    <name evidence="2" type="ORF">Rhe02_75140</name>
</gene>
<keyword evidence="1" id="KW-1133">Transmembrane helix</keyword>
<dbReference type="EMBL" id="BONY01000068">
    <property type="protein sequence ID" value="GIH09447.1"/>
    <property type="molecule type" value="Genomic_DNA"/>
</dbReference>
<evidence type="ECO:0008006" key="4">
    <source>
        <dbReference type="Google" id="ProtNLM"/>
    </source>
</evidence>
<name>A0A8J3VKE2_9ACTN</name>
<keyword evidence="1" id="KW-0812">Transmembrane</keyword>